<dbReference type="GO" id="GO:0005788">
    <property type="term" value="C:endoplasmic reticulum lumen"/>
    <property type="evidence" value="ECO:0007669"/>
    <property type="project" value="UniProtKB-SubCell"/>
</dbReference>
<dbReference type="GO" id="GO:0003980">
    <property type="term" value="F:UDP-glucose:glycoprotein glucosyltransferase activity"/>
    <property type="evidence" value="ECO:0007669"/>
    <property type="project" value="InterPro"/>
</dbReference>
<gene>
    <name evidence="8" type="ORF">STCU_08753</name>
</gene>
<protein>
    <submittedName>
        <fullName evidence="8">UDP-glucose:glycoprotein glucosyltransferase</fullName>
    </submittedName>
</protein>
<keyword evidence="3" id="KW-0732">Signal</keyword>
<dbReference type="GO" id="GO:0018279">
    <property type="term" value="P:protein N-linked glycosylation via asparagine"/>
    <property type="evidence" value="ECO:0007669"/>
    <property type="project" value="TreeGrafter"/>
</dbReference>
<dbReference type="InterPro" id="IPR029044">
    <property type="entry name" value="Nucleotide-diphossugar_trans"/>
</dbReference>
<keyword evidence="5" id="KW-0325">Glycoprotein</keyword>
<dbReference type="OrthoDB" id="27683at2759"/>
<dbReference type="GO" id="GO:0051082">
    <property type="term" value="F:unfolded protein binding"/>
    <property type="evidence" value="ECO:0007669"/>
    <property type="project" value="TreeGrafter"/>
</dbReference>
<dbReference type="SUPFAM" id="SSF53448">
    <property type="entry name" value="Nucleotide-diphospho-sugar transferases"/>
    <property type="match status" value="1"/>
</dbReference>
<dbReference type="EMBL" id="ATMH01008753">
    <property type="protein sequence ID" value="EPY20967.1"/>
    <property type="molecule type" value="Genomic_DNA"/>
</dbReference>
<dbReference type="PANTHER" id="PTHR11226">
    <property type="entry name" value="UDP-GLUCOSE GLYCOPROTEIN:GLUCOSYLTRANSFERASE"/>
    <property type="match status" value="1"/>
</dbReference>
<evidence type="ECO:0000313" key="9">
    <source>
        <dbReference type="Proteomes" id="UP000015354"/>
    </source>
</evidence>
<dbReference type="InterPro" id="IPR040497">
    <property type="entry name" value="Glyco_transf_24"/>
</dbReference>
<dbReference type="Proteomes" id="UP000015354">
    <property type="component" value="Unassembled WGS sequence"/>
</dbReference>
<evidence type="ECO:0000256" key="4">
    <source>
        <dbReference type="ARBA" id="ARBA00022824"/>
    </source>
</evidence>
<dbReference type="Gene3D" id="3.90.550.10">
    <property type="entry name" value="Spore Coat Polysaccharide Biosynthesis Protein SpsA, Chain A"/>
    <property type="match status" value="1"/>
</dbReference>
<dbReference type="AlphaFoldDB" id="S9TRF2"/>
<keyword evidence="9" id="KW-1185">Reference proteome</keyword>
<feature type="domain" description="UGGT thioredoxin-like" evidence="6">
    <location>
        <begin position="5"/>
        <end position="225"/>
    </location>
</feature>
<evidence type="ECO:0000256" key="2">
    <source>
        <dbReference type="ARBA" id="ARBA00004319"/>
    </source>
</evidence>
<feature type="domain" description="Glucosyltransferase 24 catalytic" evidence="7">
    <location>
        <begin position="803"/>
        <end position="1078"/>
    </location>
</feature>
<evidence type="ECO:0000259" key="6">
    <source>
        <dbReference type="Pfam" id="PF18402"/>
    </source>
</evidence>
<sequence length="1091" mass="124166">MAFEPMFMQANVLPRRNLMTSVYVVDPMDEESMYETVRAYQAIESGLFLRIGVVFFDPTWTETVDGDNVHGSPKDTEKLSVARLLSALLYAMDNKKDTSHKLYVIQTLYQDMKQSEQAKEPESVFQFVLGAMEKYTRTTLEQVLSSADFATWYHAQQQALRERRLAAQLPAVYLNGLHAREVEVKSLYKVYVDEVSTIRKLIQTAVLQDKDKNLYDTILKHFNARAKKRIHFTRPRNHLPLDTVDMFHFVSSRPYVYAEAYDGVVSPVTLALVVPCEAPLAHALTSLEIALSYTKAAAELRVRLTVAVCPARPATLASQIERVWRAAETLPEERRVGFLLDFVAHAKRAVEQLALDPLTNVSSVPALQLDDPSLTETLLRYEQHATAEASRRLDYLQQKFFENVRLRGPWYDPQLPWLFANGVTQALEADFTTADVRDIVEDCGALTKTVMRQIEEVPFAGPGTSFAPEALDSAFYATKIALVASITTPLAKRVSGRRAVTPIHEFIRATYGKTAFKMKPEGPVRHHMCVVLDPVLRESQLVMALSDHFLRSPLGVHLTVLMNPSTNVRIPIRNLYTFAADWDVHFDATGRVVPPSSIFRGLPTQALLTLGVEGPYAWTVFPSETDHDLDNILLSRLPADETLLRATYRIQSLVFVGSAYLNERPAQGLPLQVTPLLTREKPIDTLVMMNRGYYQLLVKPGVWHLSISPGPVASAFYIDTIDEQKLSAVRNGELLPSKERAQQIPVLMDSFEGKQLDLDIVAMDPERSVSLKELIQVSYTAKRDAWPPAKGTQATERPARPTLNIFSVASGHLYERFLRMMMRSVFRASSDLHGANTTRIKFWVIENFLSPQFKLYIPGIAAKYGFEVQFVTYQWPYWLHPQTEKQRRIWAYKILFLDVLFPLDVDRIIFVDADQTAHADLHDLYNMDIGDAAIAMTPFCEAHKNQATAQFRFWESNYWKKQLNGRPYHISAIFLVDLQKFRSSGSADIYRFIYQEYTTDPSSLANLDQDLPNVIQHLVPMYSLPEEWLWCETWCDQESKKKAKTIDLCNNPLTKIPKLQNAKTIVPQWEDWDRELEALAEEVLANLEAKS</sequence>
<comment type="caution">
    <text evidence="8">The sequence shown here is derived from an EMBL/GenBank/DDBJ whole genome shotgun (WGS) entry which is preliminary data.</text>
</comment>
<dbReference type="Pfam" id="PF18404">
    <property type="entry name" value="Glyco_transf_24"/>
    <property type="match status" value="1"/>
</dbReference>
<reference evidence="8 9" key="1">
    <citation type="journal article" date="2013" name="PLoS ONE">
        <title>Predicting the Proteins of Angomonas deanei, Strigomonas culicis and Their Respective Endosymbionts Reveals New Aspects of the Trypanosomatidae Family.</title>
        <authorList>
            <person name="Motta M.C."/>
            <person name="Martins A.C."/>
            <person name="de Souza S.S."/>
            <person name="Catta-Preta C.M."/>
            <person name="Silva R."/>
            <person name="Klein C.C."/>
            <person name="de Almeida L.G."/>
            <person name="de Lima Cunha O."/>
            <person name="Ciapina L.P."/>
            <person name="Brocchi M."/>
            <person name="Colabardini A.C."/>
            <person name="de Araujo Lima B."/>
            <person name="Machado C.R."/>
            <person name="de Almeida Soares C.M."/>
            <person name="Probst C.M."/>
            <person name="de Menezes C.B."/>
            <person name="Thompson C.E."/>
            <person name="Bartholomeu D.C."/>
            <person name="Gradia D.F."/>
            <person name="Pavoni D.P."/>
            <person name="Grisard E.C."/>
            <person name="Fantinatti-Garboggini F."/>
            <person name="Marchini F.K."/>
            <person name="Rodrigues-Luiz G.F."/>
            <person name="Wagner G."/>
            <person name="Goldman G.H."/>
            <person name="Fietto J.L."/>
            <person name="Elias M.C."/>
            <person name="Goldman M.H."/>
            <person name="Sagot M.F."/>
            <person name="Pereira M."/>
            <person name="Stoco P.H."/>
            <person name="de Mendonca-Neto R.P."/>
            <person name="Teixeira S.M."/>
            <person name="Maciel T.E."/>
            <person name="de Oliveira Mendes T.A."/>
            <person name="Urmenyi T.P."/>
            <person name="de Souza W."/>
            <person name="Schenkman S."/>
            <person name="de Vasconcelos A.T."/>
        </authorList>
    </citation>
    <scope>NUCLEOTIDE SEQUENCE [LARGE SCALE GENOMIC DNA]</scope>
</reference>
<evidence type="ECO:0000256" key="3">
    <source>
        <dbReference type="ARBA" id="ARBA00022729"/>
    </source>
</evidence>
<dbReference type="GO" id="GO:0036503">
    <property type="term" value="P:ERAD pathway"/>
    <property type="evidence" value="ECO:0007669"/>
    <property type="project" value="TreeGrafter"/>
</dbReference>
<dbReference type="Pfam" id="PF06427">
    <property type="entry name" value="UDP-g_GGTase"/>
    <property type="match status" value="1"/>
</dbReference>
<name>S9TRF2_9TRYP</name>
<comment type="cofactor">
    <cofactor evidence="1">
        <name>Ca(2+)</name>
        <dbReference type="ChEBI" id="CHEBI:29108"/>
    </cofactor>
</comment>
<dbReference type="InterPro" id="IPR009448">
    <property type="entry name" value="UDP-g_GGtrans"/>
</dbReference>
<organism evidence="8 9">
    <name type="scientific">Strigomonas culicis</name>
    <dbReference type="NCBI Taxonomy" id="28005"/>
    <lineage>
        <taxon>Eukaryota</taxon>
        <taxon>Discoba</taxon>
        <taxon>Euglenozoa</taxon>
        <taxon>Kinetoplastea</taxon>
        <taxon>Metakinetoplastina</taxon>
        <taxon>Trypanosomatida</taxon>
        <taxon>Trypanosomatidae</taxon>
        <taxon>Strigomonadinae</taxon>
        <taxon>Strigomonas</taxon>
    </lineage>
</organism>
<evidence type="ECO:0000259" key="7">
    <source>
        <dbReference type="Pfam" id="PF18404"/>
    </source>
</evidence>
<comment type="subcellular location">
    <subcellularLocation>
        <location evidence="2">Endoplasmic reticulum lumen</location>
    </subcellularLocation>
</comment>
<accession>S9TRF2</accession>
<keyword evidence="4" id="KW-0256">Endoplasmic reticulum</keyword>
<dbReference type="InterPro" id="IPR040692">
    <property type="entry name" value="UGGT_TRXL_3"/>
</dbReference>
<dbReference type="PANTHER" id="PTHR11226:SF0">
    <property type="entry name" value="UDP-GLUCOSE:GLYCOPROTEIN GLUCOSYLTRANSFERASE"/>
    <property type="match status" value="1"/>
</dbReference>
<keyword evidence="8" id="KW-0808">Transferase</keyword>
<evidence type="ECO:0000313" key="8">
    <source>
        <dbReference type="EMBL" id="EPY20967.1"/>
    </source>
</evidence>
<proteinExistence type="predicted"/>
<evidence type="ECO:0000256" key="1">
    <source>
        <dbReference type="ARBA" id="ARBA00001913"/>
    </source>
</evidence>
<dbReference type="Pfam" id="PF18402">
    <property type="entry name" value="Thioredoxin_14"/>
    <property type="match status" value="1"/>
</dbReference>
<evidence type="ECO:0000256" key="5">
    <source>
        <dbReference type="ARBA" id="ARBA00023180"/>
    </source>
</evidence>